<dbReference type="InterPro" id="IPR013320">
    <property type="entry name" value="ConA-like_dom_sf"/>
</dbReference>
<dbReference type="EMBL" id="JACHXJ010000001">
    <property type="protein sequence ID" value="MBB3125989.1"/>
    <property type="molecule type" value="Genomic_DNA"/>
</dbReference>
<name>A0A839TKT7_9BACL</name>
<reference evidence="1 2" key="1">
    <citation type="submission" date="2020-08" db="EMBL/GenBank/DDBJ databases">
        <title>Genomic Encyclopedia of Type Strains, Phase III (KMG-III): the genomes of soil and plant-associated and newly described type strains.</title>
        <authorList>
            <person name="Whitman W."/>
        </authorList>
    </citation>
    <scope>NUCLEOTIDE SEQUENCE [LARGE SCALE GENOMIC DNA]</scope>
    <source>
        <strain evidence="1 2">CECT 5831</strain>
    </source>
</reference>
<proteinExistence type="predicted"/>
<dbReference type="AlphaFoldDB" id="A0A839TKT7"/>
<dbReference type="SUPFAM" id="SSF49899">
    <property type="entry name" value="Concanavalin A-like lectins/glucanases"/>
    <property type="match status" value="1"/>
</dbReference>
<comment type="caution">
    <text evidence="1">The sequence shown here is derived from an EMBL/GenBank/DDBJ whole genome shotgun (WGS) entry which is preliminary data.</text>
</comment>
<gene>
    <name evidence="1" type="ORF">FHS19_000643</name>
</gene>
<sequence length="244" mass="27354">MQTDPSTGSGNMQDTRSLLIPIGWESIYANPLAMPEHAAGFRMEGQAAVTFPLGRMRLESVLDEAEGQRANFVLWCPEDFPAEAAVSWDFWPVREPGLAIMFFSASGKNGMDLFDPSFKPRTGEYDQYHHGNMNAFHVSYFRRKWAEERKFQTCNLRKSYGFHLVTQGADPIPGVMDAAGPYRMLIVKEGRRITFAVNDLPLFVWEDDGVSYGPPLGGGRLGFRQMAPLIGEYANLTVYAKSKP</sequence>
<dbReference type="RefSeq" id="WP_183578415.1">
    <property type="nucleotide sequence ID" value="NZ_JACHXJ010000001.1"/>
</dbReference>
<dbReference type="InterPro" id="IPR015305">
    <property type="entry name" value="DUF1961"/>
</dbReference>
<dbReference type="Proteomes" id="UP000517523">
    <property type="component" value="Unassembled WGS sequence"/>
</dbReference>
<protein>
    <recommendedName>
        <fullName evidence="3">DUF1961 domain-containing protein</fullName>
    </recommendedName>
</protein>
<accession>A0A839TKT7</accession>
<organism evidence="1 2">
    <name type="scientific">Paenibacillus rhizosphaerae</name>
    <dbReference type="NCBI Taxonomy" id="297318"/>
    <lineage>
        <taxon>Bacteria</taxon>
        <taxon>Bacillati</taxon>
        <taxon>Bacillota</taxon>
        <taxon>Bacilli</taxon>
        <taxon>Bacillales</taxon>
        <taxon>Paenibacillaceae</taxon>
        <taxon>Paenibacillus</taxon>
    </lineage>
</organism>
<evidence type="ECO:0000313" key="2">
    <source>
        <dbReference type="Proteomes" id="UP000517523"/>
    </source>
</evidence>
<dbReference type="Gene3D" id="2.60.120.200">
    <property type="match status" value="1"/>
</dbReference>
<evidence type="ECO:0000313" key="1">
    <source>
        <dbReference type="EMBL" id="MBB3125989.1"/>
    </source>
</evidence>
<evidence type="ECO:0008006" key="3">
    <source>
        <dbReference type="Google" id="ProtNLM"/>
    </source>
</evidence>
<dbReference type="Pfam" id="PF09224">
    <property type="entry name" value="DUF1961"/>
    <property type="match status" value="1"/>
</dbReference>